<reference evidence="7 8" key="1">
    <citation type="submission" date="2012-06" db="EMBL/GenBank/DDBJ databases">
        <title>The complete chromosome of genome of Turneriella parva DSM 21527.</title>
        <authorList>
            <consortium name="US DOE Joint Genome Institute (JGI-PGF)"/>
            <person name="Lucas S."/>
            <person name="Han J."/>
            <person name="Lapidus A."/>
            <person name="Bruce D."/>
            <person name="Goodwin L."/>
            <person name="Pitluck S."/>
            <person name="Peters L."/>
            <person name="Kyrpides N."/>
            <person name="Mavromatis K."/>
            <person name="Ivanova N."/>
            <person name="Mikhailova N."/>
            <person name="Chertkov O."/>
            <person name="Detter J.C."/>
            <person name="Tapia R."/>
            <person name="Han C."/>
            <person name="Land M."/>
            <person name="Hauser L."/>
            <person name="Markowitz V."/>
            <person name="Cheng J.-F."/>
            <person name="Hugenholtz P."/>
            <person name="Woyke T."/>
            <person name="Wu D."/>
            <person name="Gronow S."/>
            <person name="Wellnitz S."/>
            <person name="Brambilla E."/>
            <person name="Klenk H.-P."/>
            <person name="Eisen J.A."/>
        </authorList>
    </citation>
    <scope>NUCLEOTIDE SEQUENCE [LARGE SCALE GENOMIC DNA]</scope>
    <source>
        <strain evidence="8">ATCC BAA-1111 / DSM 21527 / NCTC 11395 / H</strain>
    </source>
</reference>
<evidence type="ECO:0000313" key="8">
    <source>
        <dbReference type="Proteomes" id="UP000006048"/>
    </source>
</evidence>
<keyword evidence="3" id="KW-0349">Heme</keyword>
<dbReference type="InterPro" id="IPR012292">
    <property type="entry name" value="Globin/Proto"/>
</dbReference>
<dbReference type="CDD" id="cd19755">
    <property type="entry name" value="TrHb2_AtGlb3-like_O"/>
    <property type="match status" value="1"/>
</dbReference>
<comment type="similarity">
    <text evidence="6">Belongs to the truncated hemoglobin family. Group II subfamily.</text>
</comment>
<keyword evidence="4" id="KW-0479">Metal-binding</keyword>
<dbReference type="GO" id="GO:0046872">
    <property type="term" value="F:metal ion binding"/>
    <property type="evidence" value="ECO:0007669"/>
    <property type="project" value="UniProtKB-KW"/>
</dbReference>
<dbReference type="KEGG" id="tpx:Turpa_2617"/>
<dbReference type="InterPro" id="IPR044203">
    <property type="entry name" value="GlbO/GLB3-like"/>
</dbReference>
<dbReference type="PANTHER" id="PTHR47366:SF1">
    <property type="entry name" value="TWO-ON-TWO HEMOGLOBIN-3"/>
    <property type="match status" value="1"/>
</dbReference>
<dbReference type="PROSITE" id="PS01213">
    <property type="entry name" value="GLOBIN_FAM_2"/>
    <property type="match status" value="1"/>
</dbReference>
<dbReference type="SUPFAM" id="SSF46458">
    <property type="entry name" value="Globin-like"/>
    <property type="match status" value="1"/>
</dbReference>
<dbReference type="OrthoDB" id="9790913at2"/>
<evidence type="ECO:0000256" key="5">
    <source>
        <dbReference type="ARBA" id="ARBA00023004"/>
    </source>
</evidence>
<comment type="cofactor">
    <cofactor evidence="1">
        <name>heme</name>
        <dbReference type="ChEBI" id="CHEBI:30413"/>
    </cofactor>
</comment>
<sequence length="152" mass="17974">MDSEIERLTGIGRDRALRIDAVNLYERLGPETFKKLSHEFYNRVFNDTEQWFRNIFKNSTIEEAIQNQMEFFMQRLGGPPLYSERKGHPALIMRHLKFNMSLKATERWVYHMQNALDAVTEIDADSKSRMIDFFTHTAYFLHLGVTSRSPRP</sequence>
<protein>
    <submittedName>
        <fullName evidence="7">Globin</fullName>
    </submittedName>
</protein>
<dbReference type="Gene3D" id="1.10.490.10">
    <property type="entry name" value="Globins"/>
    <property type="match status" value="1"/>
</dbReference>
<dbReference type="Proteomes" id="UP000006048">
    <property type="component" value="Chromosome"/>
</dbReference>
<dbReference type="RefSeq" id="WP_014803762.1">
    <property type="nucleotide sequence ID" value="NC_018020.1"/>
</dbReference>
<evidence type="ECO:0000256" key="1">
    <source>
        <dbReference type="ARBA" id="ARBA00001971"/>
    </source>
</evidence>
<gene>
    <name evidence="7" type="ordered locus">Turpa_2617</name>
</gene>
<keyword evidence="5" id="KW-0408">Iron</keyword>
<evidence type="ECO:0000256" key="2">
    <source>
        <dbReference type="ARBA" id="ARBA00022448"/>
    </source>
</evidence>
<accession>I4B7K0</accession>
<dbReference type="AlphaFoldDB" id="I4B7K0"/>
<dbReference type="GO" id="GO:0019825">
    <property type="term" value="F:oxygen binding"/>
    <property type="evidence" value="ECO:0007669"/>
    <property type="project" value="InterPro"/>
</dbReference>
<dbReference type="Pfam" id="PF01152">
    <property type="entry name" value="Bac_globin"/>
    <property type="match status" value="1"/>
</dbReference>
<name>I4B7K0_TURPD</name>
<dbReference type="InterPro" id="IPR001486">
    <property type="entry name" value="Hemoglobin_trunc"/>
</dbReference>
<organism evidence="7 8">
    <name type="scientific">Turneriella parva (strain ATCC BAA-1111 / DSM 21527 / NCTC 11395 / H)</name>
    <name type="common">Leptospira parva</name>
    <dbReference type="NCBI Taxonomy" id="869212"/>
    <lineage>
        <taxon>Bacteria</taxon>
        <taxon>Pseudomonadati</taxon>
        <taxon>Spirochaetota</taxon>
        <taxon>Spirochaetia</taxon>
        <taxon>Leptospirales</taxon>
        <taxon>Leptospiraceae</taxon>
        <taxon>Turneriella</taxon>
    </lineage>
</organism>
<dbReference type="GO" id="GO:0005344">
    <property type="term" value="F:oxygen carrier activity"/>
    <property type="evidence" value="ECO:0007669"/>
    <property type="project" value="InterPro"/>
</dbReference>
<evidence type="ECO:0000313" key="7">
    <source>
        <dbReference type="EMBL" id="AFM13257.1"/>
    </source>
</evidence>
<proteinExistence type="inferred from homology"/>
<dbReference type="EMBL" id="CP002959">
    <property type="protein sequence ID" value="AFM13257.1"/>
    <property type="molecule type" value="Genomic_DNA"/>
</dbReference>
<dbReference type="STRING" id="869212.Turpa_2617"/>
<dbReference type="GO" id="GO:0020037">
    <property type="term" value="F:heme binding"/>
    <property type="evidence" value="ECO:0007669"/>
    <property type="project" value="InterPro"/>
</dbReference>
<keyword evidence="8" id="KW-1185">Reference proteome</keyword>
<dbReference type="InterPro" id="IPR019795">
    <property type="entry name" value="Globin_bac-like_CS"/>
</dbReference>
<dbReference type="HOGENOM" id="CLU_103526_0_0_12"/>
<dbReference type="InterPro" id="IPR009050">
    <property type="entry name" value="Globin-like_sf"/>
</dbReference>
<evidence type="ECO:0000256" key="4">
    <source>
        <dbReference type="ARBA" id="ARBA00022723"/>
    </source>
</evidence>
<evidence type="ECO:0000256" key="6">
    <source>
        <dbReference type="ARBA" id="ARBA00034496"/>
    </source>
</evidence>
<evidence type="ECO:0000256" key="3">
    <source>
        <dbReference type="ARBA" id="ARBA00022617"/>
    </source>
</evidence>
<dbReference type="PANTHER" id="PTHR47366">
    <property type="entry name" value="TWO-ON-TWO HEMOGLOBIN-3"/>
    <property type="match status" value="1"/>
</dbReference>
<keyword evidence="2" id="KW-0813">Transport</keyword>